<dbReference type="InterPro" id="IPR027417">
    <property type="entry name" value="P-loop_NTPase"/>
</dbReference>
<evidence type="ECO:0000313" key="2">
    <source>
        <dbReference type="Proteomes" id="UP000016638"/>
    </source>
</evidence>
<name>U2TLD7_9ACTN</name>
<dbReference type="eggNOG" id="ENOG5030KXI">
    <property type="taxonomic scope" value="Bacteria"/>
</dbReference>
<gene>
    <name evidence="1" type="ORF">HMPREF1316_0911</name>
</gene>
<protein>
    <recommendedName>
        <fullName evidence="3">Sulfotransferase domain protein</fullName>
    </recommendedName>
</protein>
<evidence type="ECO:0008006" key="3">
    <source>
        <dbReference type="Google" id="ProtNLM"/>
    </source>
</evidence>
<dbReference type="EMBL" id="AWEZ01000061">
    <property type="protein sequence ID" value="ERL07003.1"/>
    <property type="molecule type" value="Genomic_DNA"/>
</dbReference>
<organism evidence="1 2">
    <name type="scientific">Olsenella profusa F0195</name>
    <dbReference type="NCBI Taxonomy" id="1125712"/>
    <lineage>
        <taxon>Bacteria</taxon>
        <taxon>Bacillati</taxon>
        <taxon>Actinomycetota</taxon>
        <taxon>Coriobacteriia</taxon>
        <taxon>Coriobacteriales</taxon>
        <taxon>Atopobiaceae</taxon>
        <taxon>Olsenella</taxon>
    </lineage>
</organism>
<dbReference type="PATRIC" id="fig|1125712.3.peg.1754"/>
<reference evidence="1 2" key="1">
    <citation type="submission" date="2013-08" db="EMBL/GenBank/DDBJ databases">
        <authorList>
            <person name="Durkin A.S."/>
            <person name="Haft D.R."/>
            <person name="McCorrison J."/>
            <person name="Torralba M."/>
            <person name="Gillis M."/>
            <person name="Haft D.H."/>
            <person name="Methe B."/>
            <person name="Sutton G."/>
            <person name="Nelson K.E."/>
        </authorList>
    </citation>
    <scope>NUCLEOTIDE SEQUENCE [LARGE SCALE GENOMIC DNA]</scope>
    <source>
        <strain evidence="1 2">F0195</strain>
    </source>
</reference>
<evidence type="ECO:0000313" key="1">
    <source>
        <dbReference type="EMBL" id="ERL07003.1"/>
    </source>
</evidence>
<dbReference type="AlphaFoldDB" id="U2TLD7"/>
<sequence length="455" mass="53835">MNFFVLYVSGIRTYPSLRRPDVSLCAAWSMHSHQRVNGQLKGTNVTLQSSGLYWPGIDIPCCAIVMHVNGNAWLRQWHAVVKVHLLRFAHYAVCLARCNGNVVYVWQERKPCFMRVISCASYYGTGSSAITDYVSEFSDVYSLTNEEFRFLHDPDGIDDLYFHLVENHNRHNSGHAIKRFKRLVDFYNGNFLSKKYAPFFRGQWKDISYRYIDRLTDFTYKGWWMYDLYDRGTWFYVRKRLPNKLLHATIWRSQPDRVLNTLKNETTYCAAPSDQEFVDATRDYIRELLTVASNGSQKTIMVDQMVPPTNLARYTRYFDDIKVIIVDRDPRDLYLLERMEWKDGIIPHESVQDFVKWFRYTRHHRDVETFDPTTTLFVRFEDLIYHYDEETARIRSFVGLNEKDHTHPRTAFDPMTSKGNTCKWLDYPQMSADITYIERELADYLYPYGATEVGK</sequence>
<accession>U2TLD7</accession>
<comment type="caution">
    <text evidence="1">The sequence shown here is derived from an EMBL/GenBank/DDBJ whole genome shotgun (WGS) entry which is preliminary data.</text>
</comment>
<dbReference type="SUPFAM" id="SSF52540">
    <property type="entry name" value="P-loop containing nucleoside triphosphate hydrolases"/>
    <property type="match status" value="1"/>
</dbReference>
<keyword evidence="2" id="KW-1185">Reference proteome</keyword>
<proteinExistence type="predicted"/>
<dbReference type="Gene3D" id="3.40.50.300">
    <property type="entry name" value="P-loop containing nucleotide triphosphate hydrolases"/>
    <property type="match status" value="1"/>
</dbReference>
<dbReference type="Proteomes" id="UP000016638">
    <property type="component" value="Unassembled WGS sequence"/>
</dbReference>